<dbReference type="Gene3D" id="3.40.50.150">
    <property type="entry name" value="Vaccinia Virus protein VP39"/>
    <property type="match status" value="1"/>
</dbReference>
<keyword evidence="2" id="KW-0949">S-adenosyl-L-methionine</keyword>
<dbReference type="CDD" id="cd02440">
    <property type="entry name" value="AdoMet_MTases"/>
    <property type="match status" value="1"/>
</dbReference>
<keyword evidence="11" id="KW-1185">Reference proteome</keyword>
<dbReference type="GeneID" id="37165271"/>
<reference evidence="10 11" key="1">
    <citation type="submission" date="2018-02" db="EMBL/GenBank/DDBJ databases">
        <title>The genomes of Aspergillus section Nigri reveals drivers in fungal speciation.</title>
        <authorList>
            <consortium name="DOE Joint Genome Institute"/>
            <person name="Vesth T.C."/>
            <person name="Nybo J."/>
            <person name="Theobald S."/>
            <person name="Brandl J."/>
            <person name="Frisvad J.C."/>
            <person name="Nielsen K.F."/>
            <person name="Lyhne E.K."/>
            <person name="Kogle M.E."/>
            <person name="Kuo A."/>
            <person name="Riley R."/>
            <person name="Clum A."/>
            <person name="Nolan M."/>
            <person name="Lipzen A."/>
            <person name="Salamov A."/>
            <person name="Henrissat B."/>
            <person name="Wiebenga A."/>
            <person name="De vries R.P."/>
            <person name="Grigoriev I.V."/>
            <person name="Mortensen U.H."/>
            <person name="Andersen M.R."/>
            <person name="Baker S.E."/>
        </authorList>
    </citation>
    <scope>NUCLEOTIDE SEQUENCE [LARGE SCALE GENOMIC DNA]</scope>
    <source>
        <strain evidence="10 11">CBS 112811</strain>
    </source>
</reference>
<feature type="domain" description="Methyltransferase" evidence="9">
    <location>
        <begin position="71"/>
        <end position="193"/>
    </location>
</feature>
<evidence type="ECO:0000256" key="8">
    <source>
        <dbReference type="ARBA" id="ARBA00048428"/>
    </source>
</evidence>
<evidence type="ECO:0000313" key="10">
    <source>
        <dbReference type="EMBL" id="RAH53729.1"/>
    </source>
</evidence>
<comment type="catalytic activity">
    <reaction evidence="8">
        <text>arsenic triglutathione + 3 [thioredoxin]-dithiol + 3 S-adenosyl-L-methionine = trimethylarsine + 3 [thioredoxin]-disulfide + 3 glutathione + 3 S-adenosyl-L-homocysteine + 3 H(+)</text>
        <dbReference type="Rhea" id="RHEA:69432"/>
        <dbReference type="Rhea" id="RHEA-COMP:10698"/>
        <dbReference type="Rhea" id="RHEA-COMP:10700"/>
        <dbReference type="ChEBI" id="CHEBI:15378"/>
        <dbReference type="ChEBI" id="CHEBI:27130"/>
        <dbReference type="ChEBI" id="CHEBI:29950"/>
        <dbReference type="ChEBI" id="CHEBI:50058"/>
        <dbReference type="ChEBI" id="CHEBI:57856"/>
        <dbReference type="ChEBI" id="CHEBI:57925"/>
        <dbReference type="ChEBI" id="CHEBI:59789"/>
        <dbReference type="ChEBI" id="CHEBI:183640"/>
        <dbReference type="EC" id="2.1.1.137"/>
    </reaction>
</comment>
<comment type="similarity">
    <text evidence="3">Belongs to the methyltransferase superfamily. Arsenite methyltransferase family.</text>
</comment>
<evidence type="ECO:0000256" key="2">
    <source>
        <dbReference type="ARBA" id="ARBA00022691"/>
    </source>
</evidence>
<dbReference type="Proteomes" id="UP000249526">
    <property type="component" value="Unassembled WGS sequence"/>
</dbReference>
<evidence type="ECO:0000256" key="7">
    <source>
        <dbReference type="ARBA" id="ARBA00047943"/>
    </source>
</evidence>
<sequence>MTPIIYRSIIVNLVLSRYGFVAKYSDNIQHREVEKNIARAFGYTAGDLSALPEKANLGLSCGNSVGFANVKEGETILDLGSGSGIDVLLAARKVGRNGQAIGIDMTKNIQKAGLSNAKIIEANVNCIPLPDSSIDCIINNCVINLVPATDKEAVFKEIDRLLKPGGRVAIGDILARKPLPDTITKNMALYVGCDEYLRQAGFEGTYTTIKRGPRTNIMAGAFIMDTKSDLNLYKQLSYLPQSSCCSGGCGVQSLDVIAELDFNEWVGSFQIYVVKPETT</sequence>
<gene>
    <name evidence="10" type="ORF">BO85DRAFT_462754</name>
</gene>
<evidence type="ECO:0000259" key="9">
    <source>
        <dbReference type="Pfam" id="PF13847"/>
    </source>
</evidence>
<dbReference type="AlphaFoldDB" id="A0A8G1QW69"/>
<evidence type="ECO:0000256" key="3">
    <source>
        <dbReference type="ARBA" id="ARBA00034487"/>
    </source>
</evidence>
<name>A0A8G1QW69_9EURO</name>
<dbReference type="InterPro" id="IPR026669">
    <property type="entry name" value="Arsenite_MeTrfase-like"/>
</dbReference>
<evidence type="ECO:0000256" key="1">
    <source>
        <dbReference type="ARBA" id="ARBA00022679"/>
    </source>
</evidence>
<keyword evidence="10" id="KW-0489">Methyltransferase</keyword>
<evidence type="ECO:0000256" key="5">
    <source>
        <dbReference type="ARBA" id="ARBA00034545"/>
    </source>
</evidence>
<evidence type="ECO:0000256" key="4">
    <source>
        <dbReference type="ARBA" id="ARBA00034521"/>
    </source>
</evidence>
<protein>
    <recommendedName>
        <fullName evidence="5">Arsenite methyltransferase</fullName>
        <ecNumber evidence="4">2.1.1.137</ecNumber>
    </recommendedName>
</protein>
<dbReference type="InterPro" id="IPR029063">
    <property type="entry name" value="SAM-dependent_MTases_sf"/>
</dbReference>
<comment type="catalytic activity">
    <reaction evidence="6">
        <text>arsenic triglutathione + [thioredoxin]-dithiol + S-adenosyl-L-methionine + 2 H2O = methylarsonous acid + [thioredoxin]-disulfide + 3 glutathione + S-adenosyl-L-homocysteine + H(+)</text>
        <dbReference type="Rhea" id="RHEA:69460"/>
        <dbReference type="Rhea" id="RHEA-COMP:10698"/>
        <dbReference type="Rhea" id="RHEA-COMP:10700"/>
        <dbReference type="ChEBI" id="CHEBI:15377"/>
        <dbReference type="ChEBI" id="CHEBI:15378"/>
        <dbReference type="ChEBI" id="CHEBI:17826"/>
        <dbReference type="ChEBI" id="CHEBI:29950"/>
        <dbReference type="ChEBI" id="CHEBI:50058"/>
        <dbReference type="ChEBI" id="CHEBI:57856"/>
        <dbReference type="ChEBI" id="CHEBI:57925"/>
        <dbReference type="ChEBI" id="CHEBI:59789"/>
        <dbReference type="ChEBI" id="CHEBI:183640"/>
        <dbReference type="EC" id="2.1.1.137"/>
    </reaction>
</comment>
<dbReference type="EC" id="2.1.1.137" evidence="4"/>
<accession>A0A8G1QW69</accession>
<keyword evidence="1 10" id="KW-0808">Transferase</keyword>
<dbReference type="PANTHER" id="PTHR43675">
    <property type="entry name" value="ARSENITE METHYLTRANSFERASE"/>
    <property type="match status" value="1"/>
</dbReference>
<comment type="catalytic activity">
    <reaction evidence="7">
        <text>arsenic triglutathione + 2 [thioredoxin]-dithiol + 2 S-adenosyl-L-methionine + H2O = dimethylarsinous acid + 2 [thioredoxin]-disulfide + 3 glutathione + 2 S-adenosyl-L-homocysteine + 2 H(+)</text>
        <dbReference type="Rhea" id="RHEA:69464"/>
        <dbReference type="Rhea" id="RHEA-COMP:10698"/>
        <dbReference type="Rhea" id="RHEA-COMP:10700"/>
        <dbReference type="ChEBI" id="CHEBI:15377"/>
        <dbReference type="ChEBI" id="CHEBI:15378"/>
        <dbReference type="ChEBI" id="CHEBI:23808"/>
        <dbReference type="ChEBI" id="CHEBI:29950"/>
        <dbReference type="ChEBI" id="CHEBI:50058"/>
        <dbReference type="ChEBI" id="CHEBI:57856"/>
        <dbReference type="ChEBI" id="CHEBI:57925"/>
        <dbReference type="ChEBI" id="CHEBI:59789"/>
        <dbReference type="ChEBI" id="CHEBI:183640"/>
        <dbReference type="EC" id="2.1.1.137"/>
    </reaction>
</comment>
<dbReference type="EMBL" id="KZ825075">
    <property type="protein sequence ID" value="RAH53729.1"/>
    <property type="molecule type" value="Genomic_DNA"/>
</dbReference>
<dbReference type="GO" id="GO:0032259">
    <property type="term" value="P:methylation"/>
    <property type="evidence" value="ECO:0007669"/>
    <property type="project" value="UniProtKB-KW"/>
</dbReference>
<dbReference type="GO" id="GO:0030791">
    <property type="term" value="F:arsenite methyltransferase activity"/>
    <property type="evidence" value="ECO:0007669"/>
    <property type="project" value="UniProtKB-EC"/>
</dbReference>
<dbReference type="InterPro" id="IPR025714">
    <property type="entry name" value="Methyltranfer_dom"/>
</dbReference>
<dbReference type="Pfam" id="PF13847">
    <property type="entry name" value="Methyltransf_31"/>
    <property type="match status" value="1"/>
</dbReference>
<evidence type="ECO:0000256" key="6">
    <source>
        <dbReference type="ARBA" id="ARBA00047941"/>
    </source>
</evidence>
<proteinExistence type="inferred from homology"/>
<dbReference type="PANTHER" id="PTHR43675:SF8">
    <property type="entry name" value="ARSENITE METHYLTRANSFERASE"/>
    <property type="match status" value="1"/>
</dbReference>
<organism evidence="10 11">
    <name type="scientific">Aspergillus piperis CBS 112811</name>
    <dbReference type="NCBI Taxonomy" id="1448313"/>
    <lineage>
        <taxon>Eukaryota</taxon>
        <taxon>Fungi</taxon>
        <taxon>Dikarya</taxon>
        <taxon>Ascomycota</taxon>
        <taxon>Pezizomycotina</taxon>
        <taxon>Eurotiomycetes</taxon>
        <taxon>Eurotiomycetidae</taxon>
        <taxon>Eurotiales</taxon>
        <taxon>Aspergillaceae</taxon>
        <taxon>Aspergillus</taxon>
        <taxon>Aspergillus subgen. Circumdati</taxon>
    </lineage>
</organism>
<evidence type="ECO:0000313" key="11">
    <source>
        <dbReference type="Proteomes" id="UP000249526"/>
    </source>
</evidence>
<dbReference type="SUPFAM" id="SSF53335">
    <property type="entry name" value="S-adenosyl-L-methionine-dependent methyltransferases"/>
    <property type="match status" value="1"/>
</dbReference>
<dbReference type="RefSeq" id="XP_025511651.1">
    <property type="nucleotide sequence ID" value="XM_025661869.1"/>
</dbReference>